<evidence type="ECO:0000313" key="6">
    <source>
        <dbReference type="EMBL" id="ANE53273.1"/>
    </source>
</evidence>
<dbReference type="GO" id="GO:0043565">
    <property type="term" value="F:sequence-specific DNA binding"/>
    <property type="evidence" value="ECO:0007669"/>
    <property type="project" value="InterPro"/>
</dbReference>
<dbReference type="InterPro" id="IPR018060">
    <property type="entry name" value="HTH_AraC"/>
</dbReference>
<dbReference type="CDD" id="cd00093">
    <property type="entry name" value="HTH_XRE"/>
    <property type="match status" value="1"/>
</dbReference>
<dbReference type="Gene3D" id="1.10.10.60">
    <property type="entry name" value="Homeodomain-like"/>
    <property type="match status" value="1"/>
</dbReference>
<dbReference type="AlphaFoldDB" id="A0A172U2L8"/>
<dbReference type="InterPro" id="IPR001387">
    <property type="entry name" value="Cro/C1-type_HTH"/>
</dbReference>
<evidence type="ECO:0000256" key="1">
    <source>
        <dbReference type="ARBA" id="ARBA00023015"/>
    </source>
</evidence>
<dbReference type="STRING" id="1492898.SY85_02275"/>
<evidence type="ECO:0000259" key="5">
    <source>
        <dbReference type="PROSITE" id="PS50943"/>
    </source>
</evidence>
<dbReference type="GO" id="GO:0003700">
    <property type="term" value="F:DNA-binding transcription factor activity"/>
    <property type="evidence" value="ECO:0007669"/>
    <property type="project" value="InterPro"/>
</dbReference>
<dbReference type="PROSITE" id="PS01124">
    <property type="entry name" value="HTH_ARAC_FAMILY_2"/>
    <property type="match status" value="1"/>
</dbReference>
<feature type="domain" description="HTH araC/xylS-type" evidence="4">
    <location>
        <begin position="152"/>
        <end position="250"/>
    </location>
</feature>
<dbReference type="Pfam" id="PF12833">
    <property type="entry name" value="HTH_18"/>
    <property type="match status" value="1"/>
</dbReference>
<keyword evidence="7" id="KW-1185">Reference proteome</keyword>
<keyword evidence="1" id="KW-0805">Transcription regulation</keyword>
<dbReference type="PROSITE" id="PS50943">
    <property type="entry name" value="HTH_CROC1"/>
    <property type="match status" value="1"/>
</dbReference>
<reference evidence="6 7" key="2">
    <citation type="journal article" date="2016" name="Int. J. Syst. Evol. Microbiol.">
        <title>Flavisolibacter tropicus sp. nov., isolated from tropical soil.</title>
        <authorList>
            <person name="Lee J.J."/>
            <person name="Kang M.S."/>
            <person name="Kim G.S."/>
            <person name="Lee C.S."/>
            <person name="Lim S."/>
            <person name="Lee J."/>
            <person name="Roh S.H."/>
            <person name="Kang H."/>
            <person name="Ha J.M."/>
            <person name="Bae S."/>
            <person name="Jung H.Y."/>
            <person name="Kim M.K."/>
        </authorList>
    </citation>
    <scope>NUCLEOTIDE SEQUENCE [LARGE SCALE GENOMIC DNA]</scope>
    <source>
        <strain evidence="6 7">LCS9</strain>
    </source>
</reference>
<dbReference type="EMBL" id="CP011390">
    <property type="protein sequence ID" value="ANE53273.1"/>
    <property type="molecule type" value="Genomic_DNA"/>
</dbReference>
<feature type="domain" description="HTH cro/C1-type" evidence="5">
    <location>
        <begin position="165"/>
        <end position="210"/>
    </location>
</feature>
<dbReference type="KEGG" id="fla:SY85_02275"/>
<dbReference type="SMART" id="SM00342">
    <property type="entry name" value="HTH_ARAC"/>
    <property type="match status" value="1"/>
</dbReference>
<reference evidence="7" key="1">
    <citation type="submission" date="2015-01" db="EMBL/GenBank/DDBJ databases">
        <title>Flavisolibacter sp./LCS9/ whole genome sequencing.</title>
        <authorList>
            <person name="Kim M.K."/>
            <person name="Srinivasan S."/>
            <person name="Lee J.-J."/>
        </authorList>
    </citation>
    <scope>NUCLEOTIDE SEQUENCE [LARGE SCALE GENOMIC DNA]</scope>
    <source>
        <strain evidence="7">LCS9</strain>
    </source>
</reference>
<evidence type="ECO:0000313" key="7">
    <source>
        <dbReference type="Proteomes" id="UP000077177"/>
    </source>
</evidence>
<gene>
    <name evidence="6" type="ORF">SY85_02275</name>
</gene>
<keyword evidence="2" id="KW-0238">DNA-binding</keyword>
<sequence length="255" mass="29237">MDHKAAILLHKRSRDLDTGWHTHSKAQLLYAEDGLTRLYTAQGSFLLPSGHCAWIPSRMVHAVTSSSPQLFLRTLYFTIEPHLTHSFYTQLNVFQVSTLLREMIVYTERWAQSIQSSEEETSFLHTLKLILPDLQGTALGLRLPTSEHPKVKACINYILDNLSEKITVEDMAKRMYVSTRTISRLFQQELDMSFSSFLKIARIIKALEWLNEPGANVSETAYKVGYDSVPSFSNSFFEIVGSRPQSFLQNNFKQR</sequence>
<dbReference type="Proteomes" id="UP000077177">
    <property type="component" value="Chromosome"/>
</dbReference>
<dbReference type="Pfam" id="PF02311">
    <property type="entry name" value="AraC_binding"/>
    <property type="match status" value="1"/>
</dbReference>
<dbReference type="InterPro" id="IPR009057">
    <property type="entry name" value="Homeodomain-like_sf"/>
</dbReference>
<dbReference type="Gene3D" id="2.60.120.10">
    <property type="entry name" value="Jelly Rolls"/>
    <property type="match status" value="1"/>
</dbReference>
<dbReference type="SUPFAM" id="SSF46689">
    <property type="entry name" value="Homeodomain-like"/>
    <property type="match status" value="1"/>
</dbReference>
<dbReference type="PANTHER" id="PTHR11019:SF159">
    <property type="entry name" value="TRANSCRIPTIONAL REGULATOR-RELATED"/>
    <property type="match status" value="1"/>
</dbReference>
<evidence type="ECO:0000256" key="3">
    <source>
        <dbReference type="ARBA" id="ARBA00023163"/>
    </source>
</evidence>
<dbReference type="InterPro" id="IPR011051">
    <property type="entry name" value="RmlC_Cupin_sf"/>
</dbReference>
<dbReference type="PANTHER" id="PTHR11019">
    <property type="entry name" value="HTH-TYPE TRANSCRIPTIONAL REGULATOR NIMR"/>
    <property type="match status" value="1"/>
</dbReference>
<protein>
    <submittedName>
        <fullName evidence="6">Uncharacterized protein</fullName>
    </submittedName>
</protein>
<name>A0A172U2L8_9BACT</name>
<dbReference type="CDD" id="cd06124">
    <property type="entry name" value="cupin_NimR-like_N"/>
    <property type="match status" value="1"/>
</dbReference>
<accession>A0A172U2L8</accession>
<keyword evidence="3" id="KW-0804">Transcription</keyword>
<organism evidence="6 7">
    <name type="scientific">Flavisolibacter tropicus</name>
    <dbReference type="NCBI Taxonomy" id="1492898"/>
    <lineage>
        <taxon>Bacteria</taxon>
        <taxon>Pseudomonadati</taxon>
        <taxon>Bacteroidota</taxon>
        <taxon>Chitinophagia</taxon>
        <taxon>Chitinophagales</taxon>
        <taxon>Chitinophagaceae</taxon>
        <taxon>Flavisolibacter</taxon>
    </lineage>
</organism>
<dbReference type="InterPro" id="IPR003313">
    <property type="entry name" value="AraC-bd"/>
</dbReference>
<dbReference type="InterPro" id="IPR014710">
    <property type="entry name" value="RmlC-like_jellyroll"/>
</dbReference>
<evidence type="ECO:0000256" key="2">
    <source>
        <dbReference type="ARBA" id="ARBA00023125"/>
    </source>
</evidence>
<dbReference type="SUPFAM" id="SSF51182">
    <property type="entry name" value="RmlC-like cupins"/>
    <property type="match status" value="1"/>
</dbReference>
<proteinExistence type="predicted"/>
<evidence type="ECO:0000259" key="4">
    <source>
        <dbReference type="PROSITE" id="PS01124"/>
    </source>
</evidence>